<feature type="domain" description="NADH:ubiquinone oxidoreductase intermediate-associated protein 30" evidence="2">
    <location>
        <begin position="16"/>
        <end position="176"/>
    </location>
</feature>
<dbReference type="Pfam" id="PF08547">
    <property type="entry name" value="CIA30"/>
    <property type="match status" value="1"/>
</dbReference>
<dbReference type="PANTHER" id="PTHR13194:SF19">
    <property type="entry name" value="NAD(P)-BINDING ROSSMANN-FOLD SUPERFAMILY PROTEIN"/>
    <property type="match status" value="1"/>
</dbReference>
<dbReference type="PANTHER" id="PTHR13194">
    <property type="entry name" value="COMPLEX I INTERMEDIATE-ASSOCIATED PROTEIN 30"/>
    <property type="match status" value="1"/>
</dbReference>
<comment type="caution">
    <text evidence="3">The sequence shown here is derived from an EMBL/GenBank/DDBJ whole genome shotgun (WGS) entry which is preliminary data.</text>
</comment>
<dbReference type="InterPro" id="IPR013857">
    <property type="entry name" value="NADH-UbQ_OxRdtase-assoc_prot30"/>
</dbReference>
<evidence type="ECO:0000259" key="2">
    <source>
        <dbReference type="Pfam" id="PF08547"/>
    </source>
</evidence>
<dbReference type="AlphaFoldDB" id="A0A420ITG3"/>
<evidence type="ECO:0000256" key="1">
    <source>
        <dbReference type="ARBA" id="ARBA00007884"/>
    </source>
</evidence>
<name>A0A420ITG3_9PEZI</name>
<evidence type="ECO:0000313" key="4">
    <source>
        <dbReference type="Proteomes" id="UP000283383"/>
    </source>
</evidence>
<reference evidence="3 4" key="1">
    <citation type="journal article" date="2018" name="BMC Genomics">
        <title>Comparative genome analyses reveal sequence features reflecting distinct modes of host-adaptation between dicot and monocot powdery mildew.</title>
        <authorList>
            <person name="Wu Y."/>
            <person name="Ma X."/>
            <person name="Pan Z."/>
            <person name="Kale S.D."/>
            <person name="Song Y."/>
            <person name="King H."/>
            <person name="Zhang Q."/>
            <person name="Presley C."/>
            <person name="Deng X."/>
            <person name="Wei C.I."/>
            <person name="Xiao S."/>
        </authorList>
    </citation>
    <scope>NUCLEOTIDE SEQUENCE [LARGE SCALE GENOMIC DNA]</scope>
    <source>
        <strain evidence="3">UMSG3</strain>
    </source>
</reference>
<evidence type="ECO:0000313" key="3">
    <source>
        <dbReference type="EMBL" id="RKF77846.1"/>
    </source>
</evidence>
<proteinExistence type="inferred from homology"/>
<dbReference type="GO" id="GO:0051082">
    <property type="term" value="F:unfolded protein binding"/>
    <property type="evidence" value="ECO:0007669"/>
    <property type="project" value="TreeGrafter"/>
</dbReference>
<dbReference type="EMBL" id="MCBQ01006897">
    <property type="protein sequence ID" value="RKF77846.1"/>
    <property type="molecule type" value="Genomic_DNA"/>
</dbReference>
<dbReference type="InterPro" id="IPR008979">
    <property type="entry name" value="Galactose-bd-like_sf"/>
</dbReference>
<dbReference type="STRING" id="62708.A0A420ITG3"/>
<organism evidence="3 4">
    <name type="scientific">Golovinomyces cichoracearum</name>
    <dbReference type="NCBI Taxonomy" id="62708"/>
    <lineage>
        <taxon>Eukaryota</taxon>
        <taxon>Fungi</taxon>
        <taxon>Dikarya</taxon>
        <taxon>Ascomycota</taxon>
        <taxon>Pezizomycotina</taxon>
        <taxon>Leotiomycetes</taxon>
        <taxon>Erysiphales</taxon>
        <taxon>Erysiphaceae</taxon>
        <taxon>Golovinomyces</taxon>
    </lineage>
</organism>
<dbReference type="GO" id="GO:0010257">
    <property type="term" value="P:NADH dehydrogenase complex assembly"/>
    <property type="evidence" value="ECO:0007669"/>
    <property type="project" value="TreeGrafter"/>
</dbReference>
<gene>
    <name evidence="3" type="ORF">GcM3_068026</name>
</gene>
<keyword evidence="4" id="KW-1185">Reference proteome</keyword>
<dbReference type="SUPFAM" id="SSF49785">
    <property type="entry name" value="Galactose-binding domain-like"/>
    <property type="match status" value="1"/>
</dbReference>
<dbReference type="Proteomes" id="UP000283383">
    <property type="component" value="Unassembled WGS sequence"/>
</dbReference>
<comment type="similarity">
    <text evidence="1">Belongs to the CIA30 family.</text>
</comment>
<sequence length="229" mass="25679">MENLPLYGGELSWSPLDWTSLDDTVRGGNSFSNFICDPSNPIATFSGNLDIKTLGNAGFASQHTTGDDLGLDLSNYEGILLDIKLSDGKKYTFSLMDQPSPSGPNGEVKSRISWDYDFIANKFGDQQNIYWSDFKPYYRGREVSDTEPLNLKRIFRLSIMIKSFFGSQDGDFSISISSISAFRNNGEKLSYDSSDDGFNGKMNFVEKNAMMEPLPRRLLGRIFGSCLRR</sequence>
<dbReference type="InterPro" id="IPR039131">
    <property type="entry name" value="NDUFAF1"/>
</dbReference>
<protein>
    <submittedName>
        <fullName evidence="3">Uncharacterized protein C9E9.15</fullName>
    </submittedName>
</protein>
<accession>A0A420ITG3</accession>